<feature type="signal peptide" evidence="2">
    <location>
        <begin position="1"/>
        <end position="22"/>
    </location>
</feature>
<evidence type="ECO:0000313" key="3">
    <source>
        <dbReference type="EMBL" id="MEN3534204.1"/>
    </source>
</evidence>
<organism evidence="3 4">
    <name type="scientific">Microbispora maris</name>
    <dbReference type="NCBI Taxonomy" id="3144104"/>
    <lineage>
        <taxon>Bacteria</taxon>
        <taxon>Bacillati</taxon>
        <taxon>Actinomycetota</taxon>
        <taxon>Actinomycetes</taxon>
        <taxon>Streptosporangiales</taxon>
        <taxon>Streptosporangiaceae</taxon>
        <taxon>Microbispora</taxon>
    </lineage>
</organism>
<sequence length="84" mass="8429">MLAAAALVTAGTLVALPPASHAAVTGPPPQALIAGRPGAGPASGRSYTEGTIPLGVHYRWDAGRGLDAGFNPGDFVYVTMRDQG</sequence>
<evidence type="ECO:0000256" key="1">
    <source>
        <dbReference type="SAM" id="MobiDB-lite"/>
    </source>
</evidence>
<feature type="chain" id="PRO_5046553213" evidence="2">
    <location>
        <begin position="23"/>
        <end position="84"/>
    </location>
</feature>
<gene>
    <name evidence="3" type="ORF">AAH991_03740</name>
</gene>
<protein>
    <submittedName>
        <fullName evidence="3">Uncharacterized protein</fullName>
    </submittedName>
</protein>
<feature type="compositionally biased region" description="Low complexity" evidence="1">
    <location>
        <begin position="34"/>
        <end position="46"/>
    </location>
</feature>
<dbReference type="RefSeq" id="WP_346224298.1">
    <property type="nucleotide sequence ID" value="NZ_JBDJAW010000002.1"/>
</dbReference>
<evidence type="ECO:0000256" key="2">
    <source>
        <dbReference type="SAM" id="SignalP"/>
    </source>
</evidence>
<name>A0ABV0AFT7_9ACTN</name>
<reference evidence="3 4" key="1">
    <citation type="submission" date="2024-05" db="EMBL/GenBank/DDBJ databases">
        <title>Microbispora sp.ZYX-F-249.</title>
        <authorList>
            <person name="Xie H."/>
        </authorList>
    </citation>
    <scope>NUCLEOTIDE SEQUENCE [LARGE SCALE GENOMIC DNA]</scope>
    <source>
        <strain evidence="3 4">ZYX-F-249</strain>
    </source>
</reference>
<comment type="caution">
    <text evidence="3">The sequence shown here is derived from an EMBL/GenBank/DDBJ whole genome shotgun (WGS) entry which is preliminary data.</text>
</comment>
<proteinExistence type="predicted"/>
<dbReference type="Proteomes" id="UP001447516">
    <property type="component" value="Unassembled WGS sequence"/>
</dbReference>
<keyword evidence="2" id="KW-0732">Signal</keyword>
<keyword evidence="4" id="KW-1185">Reference proteome</keyword>
<feature type="region of interest" description="Disordered" evidence="1">
    <location>
        <begin position="19"/>
        <end position="46"/>
    </location>
</feature>
<evidence type="ECO:0000313" key="4">
    <source>
        <dbReference type="Proteomes" id="UP001447516"/>
    </source>
</evidence>
<dbReference type="EMBL" id="JBDJAW010000002">
    <property type="protein sequence ID" value="MEN3534204.1"/>
    <property type="molecule type" value="Genomic_DNA"/>
</dbReference>
<accession>A0ABV0AFT7</accession>